<accession>A0A372LXY1</accession>
<dbReference type="EMBL" id="QUAK01000213">
    <property type="protein sequence ID" value="RFU83250.1"/>
    <property type="molecule type" value="Genomic_DNA"/>
</dbReference>
<gene>
    <name evidence="2" type="ORF">DY218_28715</name>
</gene>
<comment type="caution">
    <text evidence="2">The sequence shown here is derived from an EMBL/GenBank/DDBJ whole genome shotgun (WGS) entry which is preliminary data.</text>
</comment>
<dbReference type="AlphaFoldDB" id="A0A372LXY1"/>
<feature type="region of interest" description="Disordered" evidence="1">
    <location>
        <begin position="1"/>
        <end position="29"/>
    </location>
</feature>
<organism evidence="2 3">
    <name type="scientific">Streptomyces triticagri</name>
    <dbReference type="NCBI Taxonomy" id="2293568"/>
    <lineage>
        <taxon>Bacteria</taxon>
        <taxon>Bacillati</taxon>
        <taxon>Actinomycetota</taxon>
        <taxon>Actinomycetes</taxon>
        <taxon>Kitasatosporales</taxon>
        <taxon>Streptomycetaceae</taxon>
        <taxon>Streptomyces</taxon>
    </lineage>
</organism>
<evidence type="ECO:0000256" key="1">
    <source>
        <dbReference type="SAM" id="MobiDB-lite"/>
    </source>
</evidence>
<protein>
    <submittedName>
        <fullName evidence="2">Uncharacterized protein</fullName>
    </submittedName>
</protein>
<reference evidence="2 3" key="1">
    <citation type="submission" date="2018-08" db="EMBL/GenBank/DDBJ databases">
        <title>Isolation, diversity and antifungal activity of Actinobacteria from wheat.</title>
        <authorList>
            <person name="Han C."/>
        </authorList>
    </citation>
    <scope>NUCLEOTIDE SEQUENCE [LARGE SCALE GENOMIC DNA]</scope>
    <source>
        <strain evidence="2 3">NEAU-YY421</strain>
    </source>
</reference>
<dbReference type="Proteomes" id="UP000263094">
    <property type="component" value="Unassembled WGS sequence"/>
</dbReference>
<evidence type="ECO:0000313" key="3">
    <source>
        <dbReference type="Proteomes" id="UP000263094"/>
    </source>
</evidence>
<proteinExistence type="predicted"/>
<sequence>MRERSQAVRGEACRPSASARRWRGTSWPARAPLTPRHYACTVHDLGHAEEAALLTAQTEAGAPGLRIHTTEHADGLHVVITLFGPDGKRLDEDAVLLTIRRMIAEDRVPIPVNTTSKGRIQPHS</sequence>
<evidence type="ECO:0000313" key="2">
    <source>
        <dbReference type="EMBL" id="RFU83250.1"/>
    </source>
</evidence>
<keyword evidence="3" id="KW-1185">Reference proteome</keyword>
<name>A0A372LXY1_9ACTN</name>